<gene>
    <name evidence="2" type="ORF">M8523_06530</name>
</gene>
<dbReference type="InterPro" id="IPR058575">
    <property type="entry name" value="NTP_transf_8_dom"/>
</dbReference>
<reference evidence="2" key="1">
    <citation type="submission" date="2022-05" db="EMBL/GenBank/DDBJ databases">
        <authorList>
            <person name="Pankratov T."/>
        </authorList>
    </citation>
    <scope>NUCLEOTIDE SEQUENCE</scope>
    <source>
        <strain evidence="2">BP6-180914</strain>
    </source>
</reference>
<sequence length="222" mass="24219">MVGTHELYAYERMAAVQISSGHLATGDVDLLYDARARLKLLGSDVATVGLAGLLRHVDHSFVTTGAGSFRAVNRDGFMVDLIQPLPPDRMAQAPRSRIGTAPDDLVAVEIQGPAWLVNSPKIETIVIDARGYPLRLVTPDPRAFALHKAWLADRSDRDPLKRRRDFAQARVVAELVATRLPHLRFDDPALGALPKALRARAAELGPAPRGIGSGEEERTPDW</sequence>
<keyword evidence="3" id="KW-1185">Reference proteome</keyword>
<feature type="domain" description="Nucleotidyltransferase-like" evidence="1">
    <location>
        <begin position="2"/>
        <end position="188"/>
    </location>
</feature>
<accession>A0AA41Z1R2</accession>
<evidence type="ECO:0000313" key="3">
    <source>
        <dbReference type="Proteomes" id="UP001165667"/>
    </source>
</evidence>
<dbReference type="AlphaFoldDB" id="A0AA41Z1R2"/>
<proteinExistence type="predicted"/>
<dbReference type="Proteomes" id="UP001165667">
    <property type="component" value="Unassembled WGS sequence"/>
</dbReference>
<evidence type="ECO:0000259" key="1">
    <source>
        <dbReference type="Pfam" id="PF12281"/>
    </source>
</evidence>
<comment type="caution">
    <text evidence="2">The sequence shown here is derived from an EMBL/GenBank/DDBJ whole genome shotgun (WGS) entry which is preliminary data.</text>
</comment>
<name>A0AA41Z1R2_9HYPH</name>
<dbReference type="Pfam" id="PF12281">
    <property type="entry name" value="NTP_transf_8"/>
    <property type="match status" value="1"/>
</dbReference>
<organism evidence="2 3">
    <name type="scientific">Lichenifustis flavocetrariae</name>
    <dbReference type="NCBI Taxonomy" id="2949735"/>
    <lineage>
        <taxon>Bacteria</taxon>
        <taxon>Pseudomonadati</taxon>
        <taxon>Pseudomonadota</taxon>
        <taxon>Alphaproteobacteria</taxon>
        <taxon>Hyphomicrobiales</taxon>
        <taxon>Lichenihabitantaceae</taxon>
        <taxon>Lichenifustis</taxon>
    </lineage>
</organism>
<dbReference type="EMBL" id="JAMOIM010000003">
    <property type="protein sequence ID" value="MCW6507677.1"/>
    <property type="molecule type" value="Genomic_DNA"/>
</dbReference>
<evidence type="ECO:0000313" key="2">
    <source>
        <dbReference type="EMBL" id="MCW6507677.1"/>
    </source>
</evidence>
<protein>
    <submittedName>
        <fullName evidence="2">Nucleotidyltransferase domain-containing protein</fullName>
    </submittedName>
</protein>